<keyword evidence="3" id="KW-0804">Transcription</keyword>
<comment type="caution">
    <text evidence="6">The sequence shown here is derived from an EMBL/GenBank/DDBJ whole genome shotgun (WGS) entry which is preliminary data.</text>
</comment>
<dbReference type="InterPro" id="IPR009057">
    <property type="entry name" value="Homeodomain-like_sf"/>
</dbReference>
<dbReference type="Gene3D" id="1.10.357.10">
    <property type="entry name" value="Tetracycline Repressor, domain 2"/>
    <property type="match status" value="1"/>
</dbReference>
<dbReference type="GO" id="GO:0003700">
    <property type="term" value="F:DNA-binding transcription factor activity"/>
    <property type="evidence" value="ECO:0007669"/>
    <property type="project" value="TreeGrafter"/>
</dbReference>
<keyword evidence="7" id="KW-1185">Reference proteome</keyword>
<reference evidence="6 7" key="1">
    <citation type="submission" date="2020-08" db="EMBL/GenBank/DDBJ databases">
        <title>Genomic Encyclopedia of Type Strains, Phase IV (KMG-IV): sequencing the most valuable type-strain genomes for metagenomic binning, comparative biology and taxonomic classification.</title>
        <authorList>
            <person name="Goeker M."/>
        </authorList>
    </citation>
    <scope>NUCLEOTIDE SEQUENCE [LARGE SCALE GENOMIC DNA]</scope>
    <source>
        <strain evidence="6 7">YIM 65646</strain>
    </source>
</reference>
<dbReference type="PRINTS" id="PR00455">
    <property type="entry name" value="HTHTETR"/>
</dbReference>
<evidence type="ECO:0000313" key="6">
    <source>
        <dbReference type="EMBL" id="MBB6032321.1"/>
    </source>
</evidence>
<dbReference type="RefSeq" id="WP_184785235.1">
    <property type="nucleotide sequence ID" value="NZ_BONT01000064.1"/>
</dbReference>
<feature type="DNA-binding region" description="H-T-H motif" evidence="4">
    <location>
        <begin position="38"/>
        <end position="57"/>
    </location>
</feature>
<sequence length="204" mass="21847">MTEGAAQGMRERKKQRTRRAVVEAAYRLFDERGYEETTINEIAAAADVSPGTFFNHFPAKEDVVFSEPGQMDFVLRTIGERHDGETAAAVLVRAIGSALTGPRDPRDELELLRLRLTLTVPALQAAVLQRLFDAQERLAEALRATRPGELGELESLALVGAVSGAMIAAARGALARELPVAEAVEEALSGIAASQAATAPGRRV</sequence>
<dbReference type="Proteomes" id="UP000548476">
    <property type="component" value="Unassembled WGS sequence"/>
</dbReference>
<evidence type="ECO:0000259" key="5">
    <source>
        <dbReference type="PROSITE" id="PS50977"/>
    </source>
</evidence>
<gene>
    <name evidence="6" type="ORF">HNR73_000163</name>
</gene>
<dbReference type="PANTHER" id="PTHR30055">
    <property type="entry name" value="HTH-TYPE TRANSCRIPTIONAL REGULATOR RUTR"/>
    <property type="match status" value="1"/>
</dbReference>
<evidence type="ECO:0000313" key="7">
    <source>
        <dbReference type="Proteomes" id="UP000548476"/>
    </source>
</evidence>
<dbReference type="GO" id="GO:0000976">
    <property type="term" value="F:transcription cis-regulatory region binding"/>
    <property type="evidence" value="ECO:0007669"/>
    <property type="project" value="TreeGrafter"/>
</dbReference>
<evidence type="ECO:0000256" key="4">
    <source>
        <dbReference type="PROSITE-ProRule" id="PRU00335"/>
    </source>
</evidence>
<keyword evidence="1" id="KW-0805">Transcription regulation</keyword>
<dbReference type="InterPro" id="IPR041347">
    <property type="entry name" value="MftR_C"/>
</dbReference>
<evidence type="ECO:0000256" key="3">
    <source>
        <dbReference type="ARBA" id="ARBA00023163"/>
    </source>
</evidence>
<dbReference type="InterPro" id="IPR023772">
    <property type="entry name" value="DNA-bd_HTH_TetR-type_CS"/>
</dbReference>
<dbReference type="AlphaFoldDB" id="A0A841F5W6"/>
<evidence type="ECO:0000256" key="2">
    <source>
        <dbReference type="ARBA" id="ARBA00023125"/>
    </source>
</evidence>
<accession>A0A841F5W6</accession>
<dbReference type="Pfam" id="PF17754">
    <property type="entry name" value="TetR_C_14"/>
    <property type="match status" value="1"/>
</dbReference>
<dbReference type="EMBL" id="JACHGT010000001">
    <property type="protein sequence ID" value="MBB6032321.1"/>
    <property type="molecule type" value="Genomic_DNA"/>
</dbReference>
<evidence type="ECO:0000256" key="1">
    <source>
        <dbReference type="ARBA" id="ARBA00023015"/>
    </source>
</evidence>
<dbReference type="InterPro" id="IPR050109">
    <property type="entry name" value="HTH-type_TetR-like_transc_reg"/>
</dbReference>
<protein>
    <submittedName>
        <fullName evidence="6">AcrR family transcriptional regulator</fullName>
    </submittedName>
</protein>
<keyword evidence="2 4" id="KW-0238">DNA-binding</keyword>
<feature type="domain" description="HTH tetR-type" evidence="5">
    <location>
        <begin position="15"/>
        <end position="75"/>
    </location>
</feature>
<organism evidence="6 7">
    <name type="scientific">Phytomonospora endophytica</name>
    <dbReference type="NCBI Taxonomy" id="714109"/>
    <lineage>
        <taxon>Bacteria</taxon>
        <taxon>Bacillati</taxon>
        <taxon>Actinomycetota</taxon>
        <taxon>Actinomycetes</taxon>
        <taxon>Micromonosporales</taxon>
        <taxon>Micromonosporaceae</taxon>
        <taxon>Phytomonospora</taxon>
    </lineage>
</organism>
<dbReference type="Pfam" id="PF00440">
    <property type="entry name" value="TetR_N"/>
    <property type="match status" value="1"/>
</dbReference>
<proteinExistence type="predicted"/>
<name>A0A841F5W6_9ACTN</name>
<dbReference type="PANTHER" id="PTHR30055:SF234">
    <property type="entry name" value="HTH-TYPE TRANSCRIPTIONAL REGULATOR BETI"/>
    <property type="match status" value="1"/>
</dbReference>
<dbReference type="SUPFAM" id="SSF46689">
    <property type="entry name" value="Homeodomain-like"/>
    <property type="match status" value="1"/>
</dbReference>
<dbReference type="PROSITE" id="PS50977">
    <property type="entry name" value="HTH_TETR_2"/>
    <property type="match status" value="1"/>
</dbReference>
<dbReference type="InterPro" id="IPR001647">
    <property type="entry name" value="HTH_TetR"/>
</dbReference>
<dbReference type="PROSITE" id="PS01081">
    <property type="entry name" value="HTH_TETR_1"/>
    <property type="match status" value="1"/>
</dbReference>
<dbReference type="Gene3D" id="1.10.10.60">
    <property type="entry name" value="Homeodomain-like"/>
    <property type="match status" value="1"/>
</dbReference>